<dbReference type="InterPro" id="IPR036278">
    <property type="entry name" value="Sialidase_sf"/>
</dbReference>
<dbReference type="OrthoDB" id="5958808at2"/>
<proteinExistence type="predicted"/>
<dbReference type="EMBL" id="VMNW02000011">
    <property type="protein sequence ID" value="KAA9162976.1"/>
    <property type="molecule type" value="Genomic_DNA"/>
</dbReference>
<protein>
    <submittedName>
        <fullName evidence="2">Exo-alpha-sialidase</fullName>
    </submittedName>
</protein>
<dbReference type="CDD" id="cd15482">
    <property type="entry name" value="Sialidase_non-viral"/>
    <property type="match status" value="1"/>
</dbReference>
<name>A0A5N0V9A5_9PSEU</name>
<dbReference type="SUPFAM" id="SSF50939">
    <property type="entry name" value="Sialidases"/>
    <property type="match status" value="1"/>
</dbReference>
<dbReference type="RefSeq" id="WP_144751874.1">
    <property type="nucleotide sequence ID" value="NZ_VMNW02000011.1"/>
</dbReference>
<dbReference type="Proteomes" id="UP000319769">
    <property type="component" value="Unassembled WGS sequence"/>
</dbReference>
<evidence type="ECO:0000256" key="1">
    <source>
        <dbReference type="SAM" id="SignalP"/>
    </source>
</evidence>
<dbReference type="PANTHER" id="PTHR38792">
    <property type="entry name" value="BNR/ASP-BOX REPEAT DOMAIN PROTEIN (AFU_ORTHOLOGUE AFUA_7G06430)-RELATED"/>
    <property type="match status" value="1"/>
</dbReference>
<dbReference type="AlphaFoldDB" id="A0A5N0V9A5"/>
<evidence type="ECO:0000313" key="2">
    <source>
        <dbReference type="EMBL" id="KAA9162976.1"/>
    </source>
</evidence>
<dbReference type="PANTHER" id="PTHR38792:SF3">
    <property type="entry name" value="BNR_ASP-BOX REPEAT DOMAIN PROTEIN (AFU_ORTHOLOGUE AFUA_7G06430)-RELATED"/>
    <property type="match status" value="1"/>
</dbReference>
<reference evidence="2" key="1">
    <citation type="submission" date="2019-09" db="EMBL/GenBank/DDBJ databases">
        <authorList>
            <person name="Teo W.F.A."/>
            <person name="Duangmal K."/>
        </authorList>
    </citation>
    <scope>NUCLEOTIDE SEQUENCE [LARGE SCALE GENOMIC DNA]</scope>
    <source>
        <strain evidence="2">K81G1</strain>
    </source>
</reference>
<accession>A0A5N0V9A5</accession>
<keyword evidence="3" id="KW-1185">Reference proteome</keyword>
<comment type="caution">
    <text evidence="2">The sequence shown here is derived from an EMBL/GenBank/DDBJ whole genome shotgun (WGS) entry which is preliminary data.</text>
</comment>
<dbReference type="Gene3D" id="2.120.10.10">
    <property type="match status" value="1"/>
</dbReference>
<gene>
    <name evidence="2" type="ORF">FPZ12_010750</name>
</gene>
<keyword evidence="1" id="KW-0732">Signal</keyword>
<feature type="signal peptide" evidence="1">
    <location>
        <begin position="1"/>
        <end position="23"/>
    </location>
</feature>
<evidence type="ECO:0000313" key="3">
    <source>
        <dbReference type="Proteomes" id="UP000319769"/>
    </source>
</evidence>
<feature type="chain" id="PRO_5024298316" evidence="1">
    <location>
        <begin position="24"/>
        <end position="376"/>
    </location>
</feature>
<sequence length="376" mass="40631">MRRGVVLVTVFLLVMGLVAPAQAATGQRLTVGSYPRLVRLEHGAYRGHIVAAVNSWDAGGPFVPIYDSTDEGGSFRKIGEIRDPEDPNGECCGTLYELPQRLGSLRAGTLIWAASYGQAAGADRRMAIKLWASRDGGRHWSFLSEAARSHNHDGVWEPELIMDAGGTLWLHFGDETEAPRFAQVLNRVGSTDGTNWGTKQLTLAIPPDRVRPGMPIVRKLPDGRYYFGYELCNYGDQYCDPYYKISPDGANYGDPGSAGTRVTTASGAYFQHAQTVSLFPGGPNGTRLLMVGQLYTTHKGKMLPGNGQVLLANDNAGAGNWYEVPAPVKVPGAYNNFCPNYSSTLLPVDGGRNVLEIAADYENGVCTTYFGKGPSS</sequence>
<organism evidence="2 3">
    <name type="scientific">Amycolatopsis acidicola</name>
    <dbReference type="NCBI Taxonomy" id="2596893"/>
    <lineage>
        <taxon>Bacteria</taxon>
        <taxon>Bacillati</taxon>
        <taxon>Actinomycetota</taxon>
        <taxon>Actinomycetes</taxon>
        <taxon>Pseudonocardiales</taxon>
        <taxon>Pseudonocardiaceae</taxon>
        <taxon>Amycolatopsis</taxon>
    </lineage>
</organism>